<evidence type="ECO:0000313" key="13">
    <source>
        <dbReference type="Proteomes" id="UP000288388"/>
    </source>
</evidence>
<dbReference type="EMBL" id="JARPWH010000004">
    <property type="protein sequence ID" value="MDT2401174.1"/>
    <property type="molecule type" value="Genomic_DNA"/>
</dbReference>
<keyword evidence="7 9" id="KW-1133">Transmembrane helix</keyword>
<dbReference type="InterPro" id="IPR050303">
    <property type="entry name" value="GatZ_KbaZ_carbometab"/>
</dbReference>
<feature type="transmembrane region" description="Helical" evidence="9">
    <location>
        <begin position="138"/>
        <end position="158"/>
    </location>
</feature>
<evidence type="ECO:0000256" key="6">
    <source>
        <dbReference type="ARBA" id="ARBA00022692"/>
    </source>
</evidence>
<sequence>MVLQAFLLGLVAVWGVFDYQMGTLYTFRPITIGPLVGLVLGDLQTGVTIGASLELLFMGAISVGAYIPPDVLIGGILATAFAIKSGRGYESAVTLAMPIALIALTISNIIAAVTPVFLKIADDGATAGDARKIRFTHWLMGSFTVFEKFFLVFFAYWLGADAVEGILGSIPEVITNGMAIAAGMLPTLGFAMLMRMILNKKILPFYFLGFLLTAYLELPVLGVALLGLIIVVEKFSFLHKEEANKTAVDAGVQTEVIDDEEF</sequence>
<evidence type="ECO:0000256" key="5">
    <source>
        <dbReference type="ARBA" id="ARBA00022683"/>
    </source>
</evidence>
<dbReference type="InterPro" id="IPR004700">
    <property type="entry name" value="PTS_IIC_man"/>
</dbReference>
<dbReference type="Pfam" id="PF03609">
    <property type="entry name" value="EII-Sor"/>
    <property type="match status" value="1"/>
</dbReference>
<dbReference type="PROSITE" id="PS51106">
    <property type="entry name" value="PTS_EIIC_TYPE_4"/>
    <property type="match status" value="1"/>
</dbReference>
<evidence type="ECO:0000313" key="15">
    <source>
        <dbReference type="Proteomes" id="UP001264335"/>
    </source>
</evidence>
<keyword evidence="8 9" id="KW-0472">Membrane</keyword>
<evidence type="ECO:0000256" key="2">
    <source>
        <dbReference type="ARBA" id="ARBA00022448"/>
    </source>
</evidence>
<name>A0A2N8PTC7_ENTAV</name>
<keyword evidence="6 9" id="KW-0812">Transmembrane</keyword>
<reference evidence="10 15" key="2">
    <citation type="submission" date="2023-03" db="EMBL/GenBank/DDBJ databases">
        <authorList>
            <person name="Shen W."/>
            <person name="Cai J."/>
        </authorList>
    </citation>
    <scope>NUCLEOTIDE SEQUENCE</scope>
    <source>
        <strain evidence="10">P33-2</strain>
        <strain evidence="11 15">Y2</strain>
    </source>
</reference>
<dbReference type="EMBL" id="JARPWY010000044">
    <property type="protein sequence ID" value="MDT2515449.1"/>
    <property type="molecule type" value="Genomic_DNA"/>
</dbReference>
<proteinExistence type="predicted"/>
<evidence type="ECO:0000313" key="12">
    <source>
        <dbReference type="EMBL" id="RVU92403.1"/>
    </source>
</evidence>
<feature type="transmembrane region" description="Helical" evidence="9">
    <location>
        <begin position="95"/>
        <end position="118"/>
    </location>
</feature>
<dbReference type="PANTHER" id="PTHR32502">
    <property type="entry name" value="N-ACETYLGALACTOSAMINE PERMEASE II COMPONENT-RELATED"/>
    <property type="match status" value="1"/>
</dbReference>
<dbReference type="GO" id="GO:0009401">
    <property type="term" value="P:phosphoenolpyruvate-dependent sugar phosphotransferase system"/>
    <property type="evidence" value="ECO:0007669"/>
    <property type="project" value="UniProtKB-KW"/>
</dbReference>
<dbReference type="Proteomes" id="UP000288388">
    <property type="component" value="Unassembled WGS sequence"/>
</dbReference>
<evidence type="ECO:0000256" key="9">
    <source>
        <dbReference type="SAM" id="Phobius"/>
    </source>
</evidence>
<evidence type="ECO:0000256" key="3">
    <source>
        <dbReference type="ARBA" id="ARBA00022475"/>
    </source>
</evidence>
<evidence type="ECO:0000256" key="1">
    <source>
        <dbReference type="ARBA" id="ARBA00004651"/>
    </source>
</evidence>
<dbReference type="Proteomes" id="UP001264335">
    <property type="component" value="Unassembled WGS sequence"/>
</dbReference>
<protein>
    <submittedName>
        <fullName evidence="10">PTS sugar transporter subunit IIC</fullName>
    </submittedName>
</protein>
<feature type="transmembrane region" description="Helical" evidence="9">
    <location>
        <begin position="178"/>
        <end position="198"/>
    </location>
</feature>
<dbReference type="AlphaFoldDB" id="A0A2N8PTC7"/>
<comment type="caution">
    <text evidence="10">The sequence shown here is derived from an EMBL/GenBank/DDBJ whole genome shotgun (WGS) entry which is preliminary data.</text>
</comment>
<organism evidence="10 14">
    <name type="scientific">Enterococcus avium</name>
    <name type="common">Streptococcus avium</name>
    <dbReference type="NCBI Taxonomy" id="33945"/>
    <lineage>
        <taxon>Bacteria</taxon>
        <taxon>Bacillati</taxon>
        <taxon>Bacillota</taxon>
        <taxon>Bacilli</taxon>
        <taxon>Lactobacillales</taxon>
        <taxon>Enterococcaceae</taxon>
        <taxon>Enterococcus</taxon>
    </lineage>
</organism>
<comment type="subcellular location">
    <subcellularLocation>
        <location evidence="1">Cell membrane</location>
        <topology evidence="1">Multi-pass membrane protein</topology>
    </subcellularLocation>
</comment>
<dbReference type="GO" id="GO:0005886">
    <property type="term" value="C:plasma membrane"/>
    <property type="evidence" value="ECO:0007669"/>
    <property type="project" value="UniProtKB-SubCell"/>
</dbReference>
<gene>
    <name evidence="12" type="ORF">EK398_17910</name>
    <name evidence="10" type="ORF">P7D43_02215</name>
    <name evidence="11" type="ORF">P7D79_14585</name>
</gene>
<dbReference type="PANTHER" id="PTHR32502:SF8">
    <property type="entry name" value="N-ACETYLGALACTOSAMINE PERMEASE IIC COMPONENT 1"/>
    <property type="match status" value="1"/>
</dbReference>
<evidence type="ECO:0000256" key="8">
    <source>
        <dbReference type="ARBA" id="ARBA00023136"/>
    </source>
</evidence>
<dbReference type="EMBL" id="RYZS01000002">
    <property type="protein sequence ID" value="RVU92403.1"/>
    <property type="molecule type" value="Genomic_DNA"/>
</dbReference>
<evidence type="ECO:0000313" key="10">
    <source>
        <dbReference type="EMBL" id="MDT2401174.1"/>
    </source>
</evidence>
<keyword evidence="3" id="KW-1003">Cell membrane</keyword>
<keyword evidence="4 10" id="KW-0762">Sugar transport</keyword>
<reference evidence="12 13" key="1">
    <citation type="submission" date="2018-12" db="EMBL/GenBank/DDBJ databases">
        <title>A novel vanA-carrying plasmid in a clinical isolate of Enterococcus avium.</title>
        <authorList>
            <person name="Bernasconi O.J."/>
            <person name="Luzzaro F."/>
            <person name="Endimiani A."/>
        </authorList>
    </citation>
    <scope>NUCLEOTIDE SEQUENCE [LARGE SCALE GENOMIC DNA]</scope>
    <source>
        <strain evidence="12 13">LC0559/18</strain>
    </source>
</reference>
<keyword evidence="5" id="KW-0598">Phosphotransferase system</keyword>
<dbReference type="Proteomes" id="UP001260773">
    <property type="component" value="Unassembled WGS sequence"/>
</dbReference>
<evidence type="ECO:0000313" key="11">
    <source>
        <dbReference type="EMBL" id="MDT2515449.1"/>
    </source>
</evidence>
<evidence type="ECO:0000256" key="7">
    <source>
        <dbReference type="ARBA" id="ARBA00022989"/>
    </source>
</evidence>
<feature type="transmembrane region" description="Helical" evidence="9">
    <location>
        <begin position="55"/>
        <end position="83"/>
    </location>
</feature>
<keyword evidence="2" id="KW-0813">Transport</keyword>
<accession>A0A2N8PTC7</accession>
<feature type="transmembrane region" description="Helical" evidence="9">
    <location>
        <begin position="205"/>
        <end position="232"/>
    </location>
</feature>
<evidence type="ECO:0000256" key="4">
    <source>
        <dbReference type="ARBA" id="ARBA00022597"/>
    </source>
</evidence>
<evidence type="ECO:0000313" key="14">
    <source>
        <dbReference type="Proteomes" id="UP001260773"/>
    </source>
</evidence>
<dbReference type="RefSeq" id="WP_048718438.1">
    <property type="nucleotide sequence ID" value="NZ_JADPDV010000039.1"/>
</dbReference>